<comment type="caution">
    <text evidence="6">The sequence shown here is derived from an EMBL/GenBank/DDBJ whole genome shotgun (WGS) entry which is preliminary data.</text>
</comment>
<feature type="chain" id="PRO_5044880317" description="Knottins-like domain-containing protein" evidence="4">
    <location>
        <begin position="25"/>
        <end position="71"/>
    </location>
</feature>
<dbReference type="SUPFAM" id="SSF57095">
    <property type="entry name" value="Scorpion toxin-like"/>
    <property type="match status" value="1"/>
</dbReference>
<accession>A0ABD3RJ77</accession>
<dbReference type="InterPro" id="IPR003614">
    <property type="entry name" value="Knottins"/>
</dbReference>
<keyword evidence="3" id="KW-1015">Disulfide bond</keyword>
<evidence type="ECO:0000259" key="5">
    <source>
        <dbReference type="Pfam" id="PF00304"/>
    </source>
</evidence>
<evidence type="ECO:0000256" key="4">
    <source>
        <dbReference type="SAM" id="SignalP"/>
    </source>
</evidence>
<dbReference type="PANTHER" id="PTHR33147">
    <property type="entry name" value="DEFENSIN-LIKE PROTEIN 1"/>
    <property type="match status" value="1"/>
</dbReference>
<evidence type="ECO:0000256" key="2">
    <source>
        <dbReference type="ARBA" id="ARBA00022525"/>
    </source>
</evidence>
<proteinExistence type="predicted"/>
<keyword evidence="7" id="KW-1185">Reference proteome</keyword>
<keyword evidence="4" id="KW-0732">Signal</keyword>
<feature type="signal peptide" evidence="4">
    <location>
        <begin position="1"/>
        <end position="24"/>
    </location>
</feature>
<protein>
    <recommendedName>
        <fullName evidence="5">Knottins-like domain-containing protein</fullName>
    </recommendedName>
</protein>
<evidence type="ECO:0000256" key="1">
    <source>
        <dbReference type="ARBA" id="ARBA00004613"/>
    </source>
</evidence>
<dbReference type="InterPro" id="IPR036574">
    <property type="entry name" value="Scorpion_toxin-like_sf"/>
</dbReference>
<feature type="domain" description="Knottins-like" evidence="5">
    <location>
        <begin position="28"/>
        <end position="70"/>
    </location>
</feature>
<name>A0ABD3RJ77_9LAMI</name>
<keyword evidence="2" id="KW-0964">Secreted</keyword>
<evidence type="ECO:0000313" key="6">
    <source>
        <dbReference type="EMBL" id="KAL3812377.1"/>
    </source>
</evidence>
<comment type="subcellular location">
    <subcellularLocation>
        <location evidence="1">Secreted</location>
    </subcellularLocation>
</comment>
<dbReference type="EMBL" id="JBJXBP010000008">
    <property type="protein sequence ID" value="KAL3812377.1"/>
    <property type="molecule type" value="Genomic_DNA"/>
</dbReference>
<dbReference type="Pfam" id="PF00304">
    <property type="entry name" value="Gamma-thionin"/>
    <property type="match status" value="1"/>
</dbReference>
<dbReference type="GO" id="GO:0005576">
    <property type="term" value="C:extracellular region"/>
    <property type="evidence" value="ECO:0007669"/>
    <property type="project" value="UniProtKB-SubCell"/>
</dbReference>
<dbReference type="AlphaFoldDB" id="A0ABD3RJ77"/>
<organism evidence="6 7">
    <name type="scientific">Penstemon smallii</name>
    <dbReference type="NCBI Taxonomy" id="265156"/>
    <lineage>
        <taxon>Eukaryota</taxon>
        <taxon>Viridiplantae</taxon>
        <taxon>Streptophyta</taxon>
        <taxon>Embryophyta</taxon>
        <taxon>Tracheophyta</taxon>
        <taxon>Spermatophyta</taxon>
        <taxon>Magnoliopsida</taxon>
        <taxon>eudicotyledons</taxon>
        <taxon>Gunneridae</taxon>
        <taxon>Pentapetalae</taxon>
        <taxon>asterids</taxon>
        <taxon>lamiids</taxon>
        <taxon>Lamiales</taxon>
        <taxon>Plantaginaceae</taxon>
        <taxon>Cheloneae</taxon>
        <taxon>Penstemon</taxon>
    </lineage>
</organism>
<dbReference type="Proteomes" id="UP001634393">
    <property type="component" value="Unassembled WGS sequence"/>
</dbReference>
<evidence type="ECO:0000256" key="3">
    <source>
        <dbReference type="ARBA" id="ARBA00023157"/>
    </source>
</evidence>
<sequence length="71" mass="8085">MGRFLTVFLVLLLLLVIEIGPTLGQPNCPSMSKDFKGWCWFKDSCVKVCNGEGKIGGYCTHFECWCYHPCY</sequence>
<gene>
    <name evidence="6" type="ORF">ACJIZ3_013645</name>
</gene>
<reference evidence="6 7" key="1">
    <citation type="submission" date="2024-12" db="EMBL/GenBank/DDBJ databases">
        <title>The unique morphological basis and parallel evolutionary history of personate flowers in Penstemon.</title>
        <authorList>
            <person name="Depatie T.H."/>
            <person name="Wessinger C.A."/>
        </authorList>
    </citation>
    <scope>NUCLEOTIDE SEQUENCE [LARGE SCALE GENOMIC DNA]</scope>
    <source>
        <strain evidence="6">WTNN_2</strain>
        <tissue evidence="6">Leaf</tissue>
    </source>
</reference>
<dbReference type="Gene3D" id="3.30.30.10">
    <property type="entry name" value="Knottin, scorpion toxin-like"/>
    <property type="match status" value="1"/>
</dbReference>
<evidence type="ECO:0000313" key="7">
    <source>
        <dbReference type="Proteomes" id="UP001634393"/>
    </source>
</evidence>
<dbReference type="PANTHER" id="PTHR33147:SF39">
    <property type="entry name" value="DRO1 PROTEIN-RELATED"/>
    <property type="match status" value="1"/>
</dbReference>